<dbReference type="CDD" id="cd00833">
    <property type="entry name" value="PKS"/>
    <property type="match status" value="2"/>
</dbReference>
<dbReference type="PROSITE" id="PS52019">
    <property type="entry name" value="PKS_MFAS_DH"/>
    <property type="match status" value="1"/>
</dbReference>
<evidence type="ECO:0000256" key="4">
    <source>
        <dbReference type="ARBA" id="ARBA00022679"/>
    </source>
</evidence>
<accession>A0ABN1REP0</accession>
<feature type="domain" description="Carrier" evidence="10">
    <location>
        <begin position="883"/>
        <end position="962"/>
    </location>
</feature>
<feature type="region of interest" description="C-terminal hotdog fold" evidence="8">
    <location>
        <begin position="1988"/>
        <end position="2124"/>
    </location>
</feature>
<feature type="region of interest" description="Disordered" evidence="9">
    <location>
        <begin position="859"/>
        <end position="883"/>
    </location>
</feature>
<dbReference type="CDD" id="cd08956">
    <property type="entry name" value="KR_3_FAS_SDR_x"/>
    <property type="match status" value="1"/>
</dbReference>
<evidence type="ECO:0000256" key="6">
    <source>
        <dbReference type="ARBA" id="ARBA00023268"/>
    </source>
</evidence>
<feature type="domain" description="Ketosynthase family 3 (KS3)" evidence="11">
    <location>
        <begin position="14"/>
        <end position="427"/>
    </location>
</feature>
<dbReference type="InterPro" id="IPR016035">
    <property type="entry name" value="Acyl_Trfase/lysoPLipase"/>
</dbReference>
<dbReference type="PROSITE" id="PS00606">
    <property type="entry name" value="KS3_1"/>
    <property type="match status" value="1"/>
</dbReference>
<dbReference type="InterPro" id="IPR020841">
    <property type="entry name" value="PKS_Beta-ketoAc_synthase_dom"/>
</dbReference>
<comment type="pathway">
    <text evidence="1">Antibiotic biosynthesis.</text>
</comment>
<dbReference type="Gene3D" id="3.30.70.3290">
    <property type="match status" value="2"/>
</dbReference>
<keyword evidence="14" id="KW-1185">Reference proteome</keyword>
<evidence type="ECO:0000256" key="3">
    <source>
        <dbReference type="ARBA" id="ARBA00022553"/>
    </source>
</evidence>
<feature type="domain" description="Carrier" evidence="10">
    <location>
        <begin position="2546"/>
        <end position="2621"/>
    </location>
</feature>
<dbReference type="InterPro" id="IPR055123">
    <property type="entry name" value="SpnB-like_Rossmann"/>
</dbReference>
<dbReference type="SMART" id="SM01294">
    <property type="entry name" value="PKS_PP_betabranch"/>
    <property type="match status" value="1"/>
</dbReference>
<evidence type="ECO:0000259" key="11">
    <source>
        <dbReference type="PROSITE" id="PS52004"/>
    </source>
</evidence>
<dbReference type="Pfam" id="PF14765">
    <property type="entry name" value="PS-DH"/>
    <property type="match status" value="1"/>
</dbReference>
<evidence type="ECO:0000256" key="2">
    <source>
        <dbReference type="ARBA" id="ARBA00022450"/>
    </source>
</evidence>
<dbReference type="SUPFAM" id="SSF47336">
    <property type="entry name" value="ACP-like"/>
    <property type="match status" value="2"/>
</dbReference>
<evidence type="ECO:0000256" key="7">
    <source>
        <dbReference type="ARBA" id="ARBA00023315"/>
    </source>
</evidence>
<feature type="active site" description="Proton donor; for dehydratase activity" evidence="8">
    <location>
        <position position="2049"/>
    </location>
</feature>
<dbReference type="Pfam" id="PF16197">
    <property type="entry name" value="KAsynt_C_assoc"/>
    <property type="match status" value="2"/>
</dbReference>
<dbReference type="Gene3D" id="3.10.129.110">
    <property type="entry name" value="Polyketide synthase dehydratase"/>
    <property type="match status" value="1"/>
</dbReference>
<dbReference type="InterPro" id="IPR036736">
    <property type="entry name" value="ACP-like_sf"/>
</dbReference>
<dbReference type="SMART" id="SM00825">
    <property type="entry name" value="PKS_KS"/>
    <property type="match status" value="2"/>
</dbReference>
<dbReference type="SUPFAM" id="SSF53901">
    <property type="entry name" value="Thiolase-like"/>
    <property type="match status" value="2"/>
</dbReference>
<dbReference type="InterPro" id="IPR018201">
    <property type="entry name" value="Ketoacyl_synth_AS"/>
</dbReference>
<keyword evidence="6" id="KW-0511">Multifunctional enzyme</keyword>
<keyword evidence="5" id="KW-0045">Antibiotic biosynthesis</keyword>
<protein>
    <recommendedName>
        <fullName evidence="15">Type I polyketide synthase</fullName>
    </recommendedName>
</protein>
<dbReference type="PANTHER" id="PTHR43775:SF51">
    <property type="entry name" value="INACTIVE PHENOLPHTHIOCEROL SYNTHESIS POLYKETIDE SYNTHASE TYPE I PKS1-RELATED"/>
    <property type="match status" value="1"/>
</dbReference>
<dbReference type="InterPro" id="IPR057326">
    <property type="entry name" value="KR_dom"/>
</dbReference>
<dbReference type="PROSITE" id="PS00012">
    <property type="entry name" value="PHOSPHOPANTETHEINE"/>
    <property type="match status" value="2"/>
</dbReference>
<dbReference type="Proteomes" id="UP001500418">
    <property type="component" value="Unassembled WGS sequence"/>
</dbReference>
<feature type="domain" description="PKS/mFAS DH" evidence="12">
    <location>
        <begin position="1853"/>
        <end position="2124"/>
    </location>
</feature>
<dbReference type="InterPro" id="IPR001227">
    <property type="entry name" value="Ac_transferase_dom_sf"/>
</dbReference>
<dbReference type="Gene3D" id="3.40.47.10">
    <property type="match status" value="2"/>
</dbReference>
<evidence type="ECO:0000256" key="5">
    <source>
        <dbReference type="ARBA" id="ARBA00023194"/>
    </source>
</evidence>
<feature type="active site" description="Proton acceptor; for dehydratase activity" evidence="8">
    <location>
        <position position="1885"/>
    </location>
</feature>
<dbReference type="Pfam" id="PF21089">
    <property type="entry name" value="PKS_DH_N"/>
    <property type="match status" value="1"/>
</dbReference>
<name>A0ABN1REP0_9ACTN</name>
<dbReference type="InterPro" id="IPR013968">
    <property type="entry name" value="PKS_KR"/>
</dbReference>
<dbReference type="EMBL" id="BAAAID010000093">
    <property type="protein sequence ID" value="GAA0955806.1"/>
    <property type="molecule type" value="Genomic_DNA"/>
</dbReference>
<proteinExistence type="predicted"/>
<dbReference type="InterPro" id="IPR020807">
    <property type="entry name" value="PKS_DH"/>
</dbReference>
<dbReference type="InterPro" id="IPR049900">
    <property type="entry name" value="PKS_mFAS_DH"/>
</dbReference>
<evidence type="ECO:0000313" key="14">
    <source>
        <dbReference type="Proteomes" id="UP001500418"/>
    </source>
</evidence>
<dbReference type="SMART" id="SM00827">
    <property type="entry name" value="PKS_AT"/>
    <property type="match status" value="2"/>
</dbReference>
<sequence length="2720" mass="287502">MAGSVAPSTGAHASVPIAITGIACRLPGGRNPEEFWRLLRAGQDAVDGTAHGRWSAEEAVESGGFLSEVGHFDAEFAGVTAAEAAAMDPQQRLALELAWEAMESARFVADPLRDRRSGVYLGVSSDDWSALTRARRTAEDRYTLTGTHRSMIANRVSHLLRLGGPSITVDSGQSSSLVAVHLACDSIRRGEVDHAFVGGINLNLAPASARAVDALGVLSPDGRCYTFDERANGYVRGEGGVMIVLRPLADALLDGNRVHGVILGSAVNNDGAGQANLTTPDRAIQIDVLRAAYRAAGVEPGAVQYVELHGTGTRAGDPVEAAALGAALGSGRPEGTPLRVGSVKTNIGHLEGAAGIAGLLKVVLALTHRRLPASLNFARPNPAIPLSELNLRVQTETTAWPDEDRTLLAGVSSFGIGGTNCHVVLAEPPSAEPPPPAESPVVTPWVLSAHSRQALRGQAERLLDHLDHHDPSPADVGHSLATTRTLLEHRAVVFDREELAALRDQRPGPVLGTAREPGRTVFVFPGQGSQWSGMGLALLEESAVFAARMRECARALSRFVDWDLFDVLREPMTGDDVVQPATFAVMVSLAELWRSHGVRPDAVIGHSQGEIAAAVVAGALGLEDAARVVVSRSRVVEAIKDRGRMGLVALPAAEVEPLLPRGVTIGAVNGPRSVVVSGDTEPVRELLDSLSARGVWVRTVPIEYASHSPHVADIRSALLAELAAVRPTRAVVPMLSTVTGDWADGTGLDAGYWYRNLRETVRFEAGVRALEAEGFTGFIECSPHPALVMPVQETAGPEAVVVGSLRRDDGGIGRFLRSAAEAHVRGMEVDWRPAFPHGRPVDLPTYAFQRSRYWLGEPTDESANESAHESAAGTQRPSRQTAEQRRAAALHLVREHGAVLLDRDDPRSLAVTETFRDLGFDSLTSVELRNRLVAATGVPLSSAVLYDHPTPAALAEHLADRLGGERPRAVRTAVATVPTATDDPIAVVAMSCRLPGSVSSPEDLWDLVVRERDAISGFPADRGWEVAPGGTATRQGGFIDGIDQFDPAFFGISPREATAMDPQQRLLLEGTWEALERAGIVPESLRATPTGVFVGATAQDYGPRLHETAHGAEGFLLTGTSPSVLSGRVAYTLGLRGPAVTVDTACSSSLVAVHLAVRSLQQGECSLALAGGVTVMSSPGMFVEFSRQGGLSPDGRCKAFSAAADGTGWAEGLGVLVLERLSDARRNGHDVLALIRGTAVNQDGASNGLTAPSGPAQEEVIRQAMARARLAPDDVDVVEAHGTGTVLGDPIEAHAILATYGQDREHPLLLGSLKSNIGHTQAAAGIAGVIKMVQAMRHGIAPKTLHITDPTTHVDWSAGTVRPLTEAVPWPSRGRPRRAAVSSFGISGTNAHLVIEGFPAPDPDRRPDSGSTMPLLLSGHTGQAVVDQARRLAVALAGAAPDDVAFSLATTRQHRQHRAVVVGGDRDTLLAELGSLEAHDVCTASAGALAFLFTGQGSQRGRMAAELHARYPVFAETFERVCAGFDEHLEAGLKSVVFGGSELLDRTDYTQAALFAIEVSLFRLVESWGLRPDYLVGHSIGELAAAHVAGVLGLADAVTLVAARGKLMHALPGAGCMAAIAATEQEVLAQLPGADGHVEIAAVNGPRAVVIAGDERAVTGQLRHWERHGRRTRRLRVGHAFHSTHMEPMLADFRAVAEKLTFHEPAIPIVSNVTGRVAADGELCSPEYWVRQVRAAVRFGDGVRWLYDHGVTEFLELGPDAVLTTLGPECVDGDARFVPALRRDRPEAATLTEAVARLYAHGVALDWAAVFDGTPARRTQLPTYPFQRRRYWLDRTPGAGSSPSAIGLRPAGHPLLGARIAQPDGDAVEFTGVLSTHTHPWLADHVVGGTVLVPATAFLEMAVHAGALTGCRTVEELLMPAPLALLSHESVELRVGVREKDADGRRALSVHSRPSDGDAEWTLHATATLVPAPPAPQPVPGPWPPVSAVELSTRDLYSGLARCGLEYGPRFRHVRRAWRADDEVITEIELDADLAGRAGEFALHPALLDACLHGAGALGLFDGGKLPFSWQRTVVHATGAAAVRVHIRRTGEDTVALRITDTAGGAVADVETLSVRTAAPVAHGEPFLTVDWAPVAPAAETYRVAVPDDGDLSRCGEERPDLVVVPVASEADPALPGAAHATAAGVLELVRSWITDERFASARLVLVTRSAVATRDGEEVPGLAQSPVWGLVRTAQREHPGRFVLLDLDVGVEAARDVLDVLPRDEPQLAVRAGTLLAPRLTRGPGPATSRGWNPEGTVLITGASGGLGRLVAQRLLTEHGMRHLVLAGRRPVDLEGFGPGVSWRLCDVTDRDAVAGLLGSIPAEHPLTAVVHAAGVLDDTVISGLTTERLSSVLRPKVDGAWHLHELTRHLALDGFVLFSSASGVLGAAGQANYAAGNTFLDALAQHRAAHGLPATSLAWAPWEHTGMAAELSRTDLDRLADIGMPTLSAGDGLALFDAALRRDTPLLVAVGRKAGRPRSVSDDPGPLSHGPVPVASRTRPELDASPLDLVRRELAGCLGQDPDEAIDLDRGFRELGVDSLIAVDLRNRLNRVTGLTLTPTVVFDHPTPHRLAALIAQKMEPAAPEPVDEEALRRAVATLPVARLRTAGLLEPLLTLVAETSGRAAPPDGIDGPGGPAGPDAADEPGGLDELDGFDELDGLDELDADDLVRLARRSLES</sequence>
<dbReference type="PANTHER" id="PTHR43775">
    <property type="entry name" value="FATTY ACID SYNTHASE"/>
    <property type="match status" value="1"/>
</dbReference>
<evidence type="ECO:0000256" key="8">
    <source>
        <dbReference type="PROSITE-ProRule" id="PRU01363"/>
    </source>
</evidence>
<dbReference type="InterPro" id="IPR050091">
    <property type="entry name" value="PKS_NRPS_Biosynth_Enz"/>
</dbReference>
<dbReference type="PROSITE" id="PS50075">
    <property type="entry name" value="CARRIER"/>
    <property type="match status" value="2"/>
</dbReference>
<evidence type="ECO:0000256" key="9">
    <source>
        <dbReference type="SAM" id="MobiDB-lite"/>
    </source>
</evidence>
<dbReference type="Pfam" id="PF22953">
    <property type="entry name" value="SpnB_Rossmann"/>
    <property type="match status" value="1"/>
</dbReference>
<evidence type="ECO:0000313" key="13">
    <source>
        <dbReference type="EMBL" id="GAA0955806.1"/>
    </source>
</evidence>
<dbReference type="InterPro" id="IPR020806">
    <property type="entry name" value="PKS_PP-bd"/>
</dbReference>
<dbReference type="InterPro" id="IPR006162">
    <property type="entry name" value="Ppantetheine_attach_site"/>
</dbReference>
<evidence type="ECO:0000259" key="12">
    <source>
        <dbReference type="PROSITE" id="PS52019"/>
    </source>
</evidence>
<dbReference type="InterPro" id="IPR009081">
    <property type="entry name" value="PP-bd_ACP"/>
</dbReference>
<reference evidence="13 14" key="1">
    <citation type="journal article" date="2019" name="Int. J. Syst. Evol. Microbiol.">
        <title>The Global Catalogue of Microorganisms (GCM) 10K type strain sequencing project: providing services to taxonomists for standard genome sequencing and annotation.</title>
        <authorList>
            <consortium name="The Broad Institute Genomics Platform"/>
            <consortium name="The Broad Institute Genome Sequencing Center for Infectious Disease"/>
            <person name="Wu L."/>
            <person name="Ma J."/>
        </authorList>
    </citation>
    <scope>NUCLEOTIDE SEQUENCE [LARGE SCALE GENOMIC DNA]</scope>
    <source>
        <strain evidence="13 14">JCM 11444</strain>
    </source>
</reference>
<dbReference type="Pfam" id="PF02801">
    <property type="entry name" value="Ketoacyl-synt_C"/>
    <property type="match status" value="2"/>
</dbReference>
<dbReference type="Pfam" id="PF00109">
    <property type="entry name" value="ketoacyl-synt"/>
    <property type="match status" value="2"/>
</dbReference>
<dbReference type="InterPro" id="IPR016036">
    <property type="entry name" value="Malonyl_transacylase_ACP-bd"/>
</dbReference>
<dbReference type="SUPFAM" id="SSF52151">
    <property type="entry name" value="FabD/lysophospholipase-like"/>
    <property type="match status" value="2"/>
</dbReference>
<dbReference type="SMART" id="SM00822">
    <property type="entry name" value="PKS_KR"/>
    <property type="match status" value="1"/>
</dbReference>
<dbReference type="Gene3D" id="3.40.366.10">
    <property type="entry name" value="Malonyl-Coenzyme A Acyl Carrier Protein, domain 2"/>
    <property type="match status" value="2"/>
</dbReference>
<feature type="domain" description="Ketosynthase family 3 (KS3)" evidence="11">
    <location>
        <begin position="982"/>
        <end position="1397"/>
    </location>
</feature>
<dbReference type="InterPro" id="IPR014031">
    <property type="entry name" value="Ketoacyl_synth_C"/>
</dbReference>
<dbReference type="SMART" id="SM00823">
    <property type="entry name" value="PKS_PP"/>
    <property type="match status" value="2"/>
</dbReference>
<dbReference type="Pfam" id="PF08659">
    <property type="entry name" value="KR"/>
    <property type="match status" value="1"/>
</dbReference>
<dbReference type="Pfam" id="PF00698">
    <property type="entry name" value="Acyl_transf_1"/>
    <property type="match status" value="2"/>
</dbReference>
<evidence type="ECO:0008006" key="15">
    <source>
        <dbReference type="Google" id="ProtNLM"/>
    </source>
</evidence>
<comment type="caution">
    <text evidence="13">The sequence shown here is derived from an EMBL/GenBank/DDBJ whole genome shotgun (WGS) entry which is preliminary data.</text>
</comment>
<dbReference type="InterPro" id="IPR032821">
    <property type="entry name" value="PKS_assoc"/>
</dbReference>
<dbReference type="InterPro" id="IPR042104">
    <property type="entry name" value="PKS_dehydratase_sf"/>
</dbReference>
<dbReference type="InterPro" id="IPR036291">
    <property type="entry name" value="NAD(P)-bd_dom_sf"/>
</dbReference>
<keyword evidence="2" id="KW-0596">Phosphopantetheine</keyword>
<dbReference type="InterPro" id="IPR016039">
    <property type="entry name" value="Thiolase-like"/>
</dbReference>
<feature type="compositionally biased region" description="Acidic residues" evidence="9">
    <location>
        <begin position="2683"/>
        <end position="2701"/>
    </location>
</feature>
<dbReference type="InterPro" id="IPR014043">
    <property type="entry name" value="Acyl_transferase_dom"/>
</dbReference>
<dbReference type="InterPro" id="IPR014030">
    <property type="entry name" value="Ketoacyl_synth_N"/>
</dbReference>
<feature type="region of interest" description="N-terminal hotdog fold" evidence="8">
    <location>
        <begin position="1853"/>
        <end position="1976"/>
    </location>
</feature>
<dbReference type="SMART" id="SM00826">
    <property type="entry name" value="PKS_DH"/>
    <property type="match status" value="1"/>
</dbReference>
<keyword evidence="3" id="KW-0597">Phosphoprotein</keyword>
<dbReference type="InterPro" id="IPR049551">
    <property type="entry name" value="PKS_DH_C"/>
</dbReference>
<dbReference type="Gene3D" id="3.40.50.720">
    <property type="entry name" value="NAD(P)-binding Rossmann-like Domain"/>
    <property type="match status" value="1"/>
</dbReference>
<dbReference type="InterPro" id="IPR049552">
    <property type="entry name" value="PKS_DH_N"/>
</dbReference>
<keyword evidence="7" id="KW-0012">Acyltransferase</keyword>
<gene>
    <name evidence="13" type="ORF">GCM10009575_084950</name>
</gene>
<evidence type="ECO:0000256" key="1">
    <source>
        <dbReference type="ARBA" id="ARBA00004792"/>
    </source>
</evidence>
<feature type="region of interest" description="Disordered" evidence="9">
    <location>
        <begin position="2516"/>
        <end position="2543"/>
    </location>
</feature>
<evidence type="ECO:0000259" key="10">
    <source>
        <dbReference type="PROSITE" id="PS50075"/>
    </source>
</evidence>
<dbReference type="SUPFAM" id="SSF51735">
    <property type="entry name" value="NAD(P)-binding Rossmann-fold domains"/>
    <property type="match status" value="2"/>
</dbReference>
<dbReference type="SUPFAM" id="SSF55048">
    <property type="entry name" value="Probable ACP-binding domain of malonyl-CoA ACP transacylase"/>
    <property type="match status" value="2"/>
</dbReference>
<feature type="region of interest" description="Disordered" evidence="9">
    <location>
        <begin position="2664"/>
        <end position="2701"/>
    </location>
</feature>
<dbReference type="PROSITE" id="PS52004">
    <property type="entry name" value="KS3_2"/>
    <property type="match status" value="2"/>
</dbReference>
<dbReference type="Gene3D" id="1.10.1200.10">
    <property type="entry name" value="ACP-like"/>
    <property type="match status" value="2"/>
</dbReference>
<dbReference type="Pfam" id="PF00550">
    <property type="entry name" value="PP-binding"/>
    <property type="match status" value="2"/>
</dbReference>
<organism evidence="13 14">
    <name type="scientific">Streptomyces rhizosphaericus</name>
    <dbReference type="NCBI Taxonomy" id="114699"/>
    <lineage>
        <taxon>Bacteria</taxon>
        <taxon>Bacillati</taxon>
        <taxon>Actinomycetota</taxon>
        <taxon>Actinomycetes</taxon>
        <taxon>Kitasatosporales</taxon>
        <taxon>Streptomycetaceae</taxon>
        <taxon>Streptomyces</taxon>
        <taxon>Streptomyces violaceusniger group</taxon>
    </lineage>
</organism>
<keyword evidence="4" id="KW-0808">Transferase</keyword>